<organism evidence="2 3">
    <name type="scientific">Colletotrichum chrysophilum</name>
    <dbReference type="NCBI Taxonomy" id="1836956"/>
    <lineage>
        <taxon>Eukaryota</taxon>
        <taxon>Fungi</taxon>
        <taxon>Dikarya</taxon>
        <taxon>Ascomycota</taxon>
        <taxon>Pezizomycotina</taxon>
        <taxon>Sordariomycetes</taxon>
        <taxon>Hypocreomycetidae</taxon>
        <taxon>Glomerellales</taxon>
        <taxon>Glomerellaceae</taxon>
        <taxon>Colletotrichum</taxon>
        <taxon>Colletotrichum gloeosporioides species complex</taxon>
    </lineage>
</organism>
<proteinExistence type="predicted"/>
<accession>A0AAD9AK98</accession>
<dbReference type="AlphaFoldDB" id="A0AAD9AK98"/>
<protein>
    <submittedName>
        <fullName evidence="2">Uncharacterized protein</fullName>
    </submittedName>
</protein>
<dbReference type="Proteomes" id="UP001243330">
    <property type="component" value="Unassembled WGS sequence"/>
</dbReference>
<evidence type="ECO:0000256" key="1">
    <source>
        <dbReference type="SAM" id="MobiDB-lite"/>
    </source>
</evidence>
<sequence length="190" mass="20404">MGTTGTGEEEETGPRHGLQQVSSRTWRHTGHTLDTLPARATSEHFPASTHSDPGKAKQDTTRLVPSGQATGERAAAASSENEQLPARPPSRHEERAAHVTHSSSPQKQGEAKQSKDSETRDPGRITDDPRDAAAAQQLTQSDGRPRPERAFDVPLSRRKLSVLLATLHVHLAAGPPAWLCSTGRTEHSAA</sequence>
<name>A0AAD9AK98_9PEZI</name>
<dbReference type="EMBL" id="JAQOWY010000148">
    <property type="protein sequence ID" value="KAK1849267.1"/>
    <property type="molecule type" value="Genomic_DNA"/>
</dbReference>
<reference evidence="2" key="1">
    <citation type="submission" date="2023-01" db="EMBL/GenBank/DDBJ databases">
        <title>Colletotrichum chrysophilum M932 genome sequence.</title>
        <authorList>
            <person name="Baroncelli R."/>
        </authorList>
    </citation>
    <scope>NUCLEOTIDE SEQUENCE</scope>
    <source>
        <strain evidence="2">M932</strain>
    </source>
</reference>
<gene>
    <name evidence="2" type="ORF">CCHR01_08101</name>
</gene>
<evidence type="ECO:0000313" key="3">
    <source>
        <dbReference type="Proteomes" id="UP001243330"/>
    </source>
</evidence>
<feature type="compositionally biased region" description="Basic and acidic residues" evidence="1">
    <location>
        <begin position="109"/>
        <end position="131"/>
    </location>
</feature>
<comment type="caution">
    <text evidence="2">The sequence shown here is derived from an EMBL/GenBank/DDBJ whole genome shotgun (WGS) entry which is preliminary data.</text>
</comment>
<feature type="region of interest" description="Disordered" evidence="1">
    <location>
        <begin position="1"/>
        <end position="152"/>
    </location>
</feature>
<evidence type="ECO:0000313" key="2">
    <source>
        <dbReference type="EMBL" id="KAK1849267.1"/>
    </source>
</evidence>
<keyword evidence="3" id="KW-1185">Reference proteome</keyword>